<dbReference type="Gene3D" id="1.20.1260.10">
    <property type="match status" value="1"/>
</dbReference>
<evidence type="ECO:0000313" key="2">
    <source>
        <dbReference type="Proteomes" id="UP001221413"/>
    </source>
</evidence>
<dbReference type="InterPro" id="IPR009078">
    <property type="entry name" value="Ferritin-like_SF"/>
</dbReference>
<dbReference type="Pfam" id="PF13668">
    <property type="entry name" value="Ferritin_2"/>
    <property type="match status" value="1"/>
</dbReference>
<organism evidence="1 2">
    <name type="scientific">Drechslerella dactyloides</name>
    <name type="common">Nematode-trapping fungus</name>
    <name type="synonym">Arthrobotrys dactyloides</name>
    <dbReference type="NCBI Taxonomy" id="74499"/>
    <lineage>
        <taxon>Eukaryota</taxon>
        <taxon>Fungi</taxon>
        <taxon>Dikarya</taxon>
        <taxon>Ascomycota</taxon>
        <taxon>Pezizomycotina</taxon>
        <taxon>Orbiliomycetes</taxon>
        <taxon>Orbiliales</taxon>
        <taxon>Orbiliaceae</taxon>
        <taxon>Drechslerella</taxon>
    </lineage>
</organism>
<dbReference type="SUPFAM" id="SSF47240">
    <property type="entry name" value="Ferritin-like"/>
    <property type="match status" value="1"/>
</dbReference>
<dbReference type="Proteomes" id="UP001221413">
    <property type="component" value="Unassembled WGS sequence"/>
</dbReference>
<evidence type="ECO:0000313" key="1">
    <source>
        <dbReference type="EMBL" id="KAJ6257385.1"/>
    </source>
</evidence>
<dbReference type="EMBL" id="JAQGDS010000011">
    <property type="protein sequence ID" value="KAJ6257385.1"/>
    <property type="molecule type" value="Genomic_DNA"/>
</dbReference>
<gene>
    <name evidence="1" type="ORF">Dda_8274</name>
</gene>
<dbReference type="PANTHER" id="PTHR38705">
    <property type="entry name" value="PROTEIN RDS1"/>
    <property type="match status" value="1"/>
</dbReference>
<dbReference type="InterPro" id="IPR012347">
    <property type="entry name" value="Ferritin-like"/>
</dbReference>
<sequence length="307" mass="31518">MDGMVAFKSRFLAAVVGAATFAGLVDAMPHRMPTLSKRQSTGALTDTDILQFALTLEHLEATFYAQGFQKFPDADFAALGLKPEQIAALKKVGETEATHVKVLTDVIKKAGGNPVQPCTYDFGFTTAANMVGTAKILEAVGVSAYLGAAPLVNSKDVLAAAASIVTVEARHQTFIRGAAGDAPVPQAFDAPLGPLSVFTLASQFIKSCPAGSSLPFKAFPSLVILNAQNIKVGTPLNLANPNSANAKFCAFTAGGVGTVFNPLQNGGCVVPAGLAGEVYVQLTNKGDGNKLDEASVVAGPAVIAIAP</sequence>
<keyword evidence="2" id="KW-1185">Reference proteome</keyword>
<dbReference type="AlphaFoldDB" id="A0AAD6ITJ7"/>
<comment type="caution">
    <text evidence="1">The sequence shown here is derived from an EMBL/GenBank/DDBJ whole genome shotgun (WGS) entry which is preliminary data.</text>
</comment>
<accession>A0AAD6ITJ7</accession>
<protein>
    <submittedName>
        <fullName evidence="1">Uncharacterized protein</fullName>
    </submittedName>
</protein>
<dbReference type="InterPro" id="IPR039254">
    <property type="entry name" value="Rds1"/>
</dbReference>
<dbReference type="PANTHER" id="PTHR38705:SF1">
    <property type="entry name" value="PROTEIN RDS1"/>
    <property type="match status" value="1"/>
</dbReference>
<proteinExistence type="predicted"/>
<reference evidence="1" key="1">
    <citation type="submission" date="2023-01" db="EMBL/GenBank/DDBJ databases">
        <title>The chitinases involved in constricting ring structure development in the nematode-trapping fungus Drechslerella dactyloides.</title>
        <authorList>
            <person name="Wang R."/>
            <person name="Zhang L."/>
            <person name="Tang P."/>
            <person name="Li S."/>
            <person name="Liang L."/>
        </authorList>
    </citation>
    <scope>NUCLEOTIDE SEQUENCE</scope>
    <source>
        <strain evidence="1">YMF1.00031</strain>
    </source>
</reference>
<dbReference type="CDD" id="cd00657">
    <property type="entry name" value="Ferritin_like"/>
    <property type="match status" value="1"/>
</dbReference>
<name>A0AAD6ITJ7_DREDA</name>